<name>A0ABY6LD69_9ARAC</name>
<dbReference type="PANTHER" id="PTHR46060">
    <property type="entry name" value="MARINER MOS1 TRANSPOSASE-LIKE PROTEIN"/>
    <property type="match status" value="1"/>
</dbReference>
<proteinExistence type="predicted"/>
<dbReference type="InterPro" id="IPR052709">
    <property type="entry name" value="Transposase-MT_Hybrid"/>
</dbReference>
<evidence type="ECO:0000313" key="2">
    <source>
        <dbReference type="Proteomes" id="UP001235939"/>
    </source>
</evidence>
<evidence type="ECO:0008006" key="3">
    <source>
        <dbReference type="Google" id="ProtNLM"/>
    </source>
</evidence>
<organism evidence="1 2">
    <name type="scientific">Cordylochernes scorpioides</name>
    <dbReference type="NCBI Taxonomy" id="51811"/>
    <lineage>
        <taxon>Eukaryota</taxon>
        <taxon>Metazoa</taxon>
        <taxon>Ecdysozoa</taxon>
        <taxon>Arthropoda</taxon>
        <taxon>Chelicerata</taxon>
        <taxon>Arachnida</taxon>
        <taxon>Pseudoscorpiones</taxon>
        <taxon>Cheliferoidea</taxon>
        <taxon>Chernetidae</taxon>
        <taxon>Cordylochernes</taxon>
    </lineage>
</organism>
<dbReference type="EMBL" id="CP092877">
    <property type="protein sequence ID" value="UYV77833.1"/>
    <property type="molecule type" value="Genomic_DNA"/>
</dbReference>
<reference evidence="1 2" key="1">
    <citation type="submission" date="2022-01" db="EMBL/GenBank/DDBJ databases">
        <title>A chromosomal length assembly of Cordylochernes scorpioides.</title>
        <authorList>
            <person name="Zeh D."/>
            <person name="Zeh J."/>
        </authorList>
    </citation>
    <scope>NUCLEOTIDE SEQUENCE [LARGE SCALE GENOMIC DNA]</scope>
    <source>
        <strain evidence="1">IN4F17</strain>
        <tissue evidence="1">Whole Body</tissue>
    </source>
</reference>
<keyword evidence="2" id="KW-1185">Reference proteome</keyword>
<dbReference type="Proteomes" id="UP001235939">
    <property type="component" value="Chromosome 15"/>
</dbReference>
<accession>A0ABY6LD69</accession>
<gene>
    <name evidence="1" type="ORF">LAZ67_15002505</name>
</gene>
<dbReference type="Pfam" id="PF13412">
    <property type="entry name" value="HTH_24"/>
    <property type="match status" value="1"/>
</dbReference>
<evidence type="ECO:0000313" key="1">
    <source>
        <dbReference type="EMBL" id="UYV77833.1"/>
    </source>
</evidence>
<sequence length="200" mass="23247">MFNSDPHWLKYVITGDETWVYGYDPETKKQSSQRLEPGELRFKKARMIKSKFKVAKYCQVTLQLRSQEDPWDTCQSSLESGGTHRCEGFSESDQQIRKTVAKYCQVALQLQSQEALWDTCQSSLDFGETGNFIDKKPRKCTQNQIIDQRNPRITIRELSEDLDISFGTCQTIIKNDLHLKRSPAKFVPHLLTNEQKEHLI</sequence>
<dbReference type="PANTHER" id="PTHR46060:SF1">
    <property type="entry name" value="MARINER MOS1 TRANSPOSASE-LIKE PROTEIN"/>
    <property type="match status" value="1"/>
</dbReference>
<protein>
    <recommendedName>
        <fullName evidence="3">Mariner Mos1 transposase</fullName>
    </recommendedName>
</protein>